<dbReference type="InterPro" id="IPR032290">
    <property type="entry name" value="DUF4839"/>
</dbReference>
<feature type="transmembrane region" description="Helical" evidence="2">
    <location>
        <begin position="72"/>
        <end position="93"/>
    </location>
</feature>
<keyword evidence="2" id="KW-1133">Transmembrane helix</keyword>
<name>A0A239DFP6_9ACTN</name>
<dbReference type="OrthoDB" id="3240480at2"/>
<keyword evidence="4" id="KW-1185">Reference proteome</keyword>
<feature type="compositionally biased region" description="Low complexity" evidence="1">
    <location>
        <begin position="114"/>
        <end position="127"/>
    </location>
</feature>
<sequence>MVDDAQYEYTSVQALRGTEAKAIAKWEKDGWQVDRRDQGVLRTELTFRRVKPKTFAGTVLAAFRGLEPKVQLLAVSAGVLLLAVVVVVGVVVGTRGGASSPQPAASATDAEVGAEPAQEPAATSSAAPPTPAADEVLTVENNADLAALLALSDDQAPAVGEFAARYRGRTIEFDGNIADLQPHGSYTTRYDLLIFAGDYSPTTISGPNFQFRDVNITNDLHLTGPNVPDTIGAGNNLRIVAEVGDYISEQGLFLLDPVRTEVR</sequence>
<dbReference type="Proteomes" id="UP000198373">
    <property type="component" value="Unassembled WGS sequence"/>
</dbReference>
<proteinExistence type="predicted"/>
<reference evidence="4" key="1">
    <citation type="submission" date="2017-06" db="EMBL/GenBank/DDBJ databases">
        <authorList>
            <person name="Varghese N."/>
            <person name="Submissions S."/>
        </authorList>
    </citation>
    <scope>NUCLEOTIDE SEQUENCE [LARGE SCALE GENOMIC DNA]</scope>
    <source>
        <strain evidence="4">DSM 46839</strain>
    </source>
</reference>
<keyword evidence="2" id="KW-0472">Membrane</keyword>
<dbReference type="AlphaFoldDB" id="A0A239DFP6"/>
<evidence type="ECO:0000256" key="1">
    <source>
        <dbReference type="SAM" id="MobiDB-lite"/>
    </source>
</evidence>
<dbReference type="EMBL" id="FZOO01000003">
    <property type="protein sequence ID" value="SNS31097.1"/>
    <property type="molecule type" value="Genomic_DNA"/>
</dbReference>
<gene>
    <name evidence="3" type="ORF">SAMN06893096_103163</name>
</gene>
<organism evidence="3 4">
    <name type="scientific">Geodermatophilus pulveris</name>
    <dbReference type="NCBI Taxonomy" id="1564159"/>
    <lineage>
        <taxon>Bacteria</taxon>
        <taxon>Bacillati</taxon>
        <taxon>Actinomycetota</taxon>
        <taxon>Actinomycetes</taxon>
        <taxon>Geodermatophilales</taxon>
        <taxon>Geodermatophilaceae</taxon>
        <taxon>Geodermatophilus</taxon>
    </lineage>
</organism>
<dbReference type="Pfam" id="PF16127">
    <property type="entry name" value="DUF4839"/>
    <property type="match status" value="1"/>
</dbReference>
<evidence type="ECO:0000256" key="2">
    <source>
        <dbReference type="SAM" id="Phobius"/>
    </source>
</evidence>
<evidence type="ECO:0000313" key="4">
    <source>
        <dbReference type="Proteomes" id="UP000198373"/>
    </source>
</evidence>
<protein>
    <recommendedName>
        <fullName evidence="5">DUF4839 domain-containing protein</fullName>
    </recommendedName>
</protein>
<accession>A0A239DFP6</accession>
<feature type="region of interest" description="Disordered" evidence="1">
    <location>
        <begin position="97"/>
        <end position="131"/>
    </location>
</feature>
<evidence type="ECO:0000313" key="3">
    <source>
        <dbReference type="EMBL" id="SNS31097.1"/>
    </source>
</evidence>
<keyword evidence="2" id="KW-0812">Transmembrane</keyword>
<dbReference type="RefSeq" id="WP_143424987.1">
    <property type="nucleotide sequence ID" value="NZ_FZOO01000003.1"/>
</dbReference>
<evidence type="ECO:0008006" key="5">
    <source>
        <dbReference type="Google" id="ProtNLM"/>
    </source>
</evidence>
<feature type="compositionally biased region" description="Low complexity" evidence="1">
    <location>
        <begin position="97"/>
        <end position="107"/>
    </location>
</feature>